<gene>
    <name evidence="2" type="ORF">EV385_3735</name>
</gene>
<dbReference type="Proteomes" id="UP000292564">
    <property type="component" value="Unassembled WGS sequence"/>
</dbReference>
<keyword evidence="3" id="KW-1185">Reference proteome</keyword>
<dbReference type="AlphaFoldDB" id="A0A4Q7ZNN5"/>
<evidence type="ECO:0000313" key="3">
    <source>
        <dbReference type="Proteomes" id="UP000292564"/>
    </source>
</evidence>
<proteinExistence type="predicted"/>
<sequence>MPEKDGTVKHQGKVATPRVSAAAWTELTGYRAEYLSRGTVLRCPADYPYESVVDFLLIEDLESPSGFSLLVATGYKAGITLVRLPAEALLLRDGIRAVDRAWLVANWNAWIYERGPEGVLVAENYLAIDDPGDRDHG</sequence>
<evidence type="ECO:0000259" key="1">
    <source>
        <dbReference type="Pfam" id="PF15572"/>
    </source>
</evidence>
<dbReference type="InterPro" id="IPR029077">
    <property type="entry name" value="Imm45"/>
</dbReference>
<reference evidence="2 3" key="1">
    <citation type="submission" date="2019-02" db="EMBL/GenBank/DDBJ databases">
        <title>Sequencing the genomes of 1000 actinobacteria strains.</title>
        <authorList>
            <person name="Klenk H.-P."/>
        </authorList>
    </citation>
    <scope>NUCLEOTIDE SEQUENCE [LARGE SCALE GENOMIC DNA]</scope>
    <source>
        <strain evidence="2 3">DSM 45162</strain>
    </source>
</reference>
<name>A0A4Q7ZNN5_9ACTN</name>
<evidence type="ECO:0000313" key="2">
    <source>
        <dbReference type="EMBL" id="RZU51899.1"/>
    </source>
</evidence>
<comment type="caution">
    <text evidence="2">The sequence shown here is derived from an EMBL/GenBank/DDBJ whole genome shotgun (WGS) entry which is preliminary data.</text>
</comment>
<organism evidence="2 3">
    <name type="scientific">Krasilnikovia cinnamomea</name>
    <dbReference type="NCBI Taxonomy" id="349313"/>
    <lineage>
        <taxon>Bacteria</taxon>
        <taxon>Bacillati</taxon>
        <taxon>Actinomycetota</taxon>
        <taxon>Actinomycetes</taxon>
        <taxon>Micromonosporales</taxon>
        <taxon>Micromonosporaceae</taxon>
        <taxon>Krasilnikovia</taxon>
    </lineage>
</organism>
<accession>A0A4Q7ZNN5</accession>
<feature type="domain" description="Immunity protein 45" evidence="1">
    <location>
        <begin position="27"/>
        <end position="115"/>
    </location>
</feature>
<dbReference type="Pfam" id="PF15572">
    <property type="entry name" value="Imm45"/>
    <property type="match status" value="1"/>
</dbReference>
<dbReference type="EMBL" id="SHKY01000001">
    <property type="protein sequence ID" value="RZU51899.1"/>
    <property type="molecule type" value="Genomic_DNA"/>
</dbReference>
<protein>
    <submittedName>
        <fullName evidence="2">Immunity protein 45 of polymorphic toxin system</fullName>
    </submittedName>
</protein>